<dbReference type="EMBL" id="JBHTBW010000057">
    <property type="protein sequence ID" value="MFC7442597.1"/>
    <property type="molecule type" value="Genomic_DNA"/>
</dbReference>
<evidence type="ECO:0000313" key="1">
    <source>
        <dbReference type="EMBL" id="MFC7442597.1"/>
    </source>
</evidence>
<reference evidence="2" key="1">
    <citation type="journal article" date="2019" name="Int. J. Syst. Evol. Microbiol.">
        <title>The Global Catalogue of Microorganisms (GCM) 10K type strain sequencing project: providing services to taxonomists for standard genome sequencing and annotation.</title>
        <authorList>
            <consortium name="The Broad Institute Genomics Platform"/>
            <consortium name="The Broad Institute Genome Sequencing Center for Infectious Disease"/>
            <person name="Wu L."/>
            <person name="Ma J."/>
        </authorList>
    </citation>
    <scope>NUCLEOTIDE SEQUENCE [LARGE SCALE GENOMIC DNA]</scope>
    <source>
        <strain evidence="2">CGMCC 1.12942</strain>
    </source>
</reference>
<organism evidence="1 2">
    <name type="scientific">Laceyella putida</name>
    <dbReference type="NCBI Taxonomy" id="110101"/>
    <lineage>
        <taxon>Bacteria</taxon>
        <taxon>Bacillati</taxon>
        <taxon>Bacillota</taxon>
        <taxon>Bacilli</taxon>
        <taxon>Bacillales</taxon>
        <taxon>Thermoactinomycetaceae</taxon>
        <taxon>Laceyella</taxon>
    </lineage>
</organism>
<name>A0ABW2RNE6_9BACL</name>
<gene>
    <name evidence="1" type="ORF">ACFQNG_16095</name>
</gene>
<accession>A0ABW2RNE6</accession>
<proteinExistence type="predicted"/>
<sequence>MSAVVQVHSNLFQVAEEELGRFFQLFGEGVKELSMPSGFIDSVWHRLLKCQTKYKAFCLQTVGKEVGHAQDSGEGRVPWVRDYEKRFGSLHPVWFMDAHGNLDQIVYNEYKATGEWTRGSWRCRPIPGDGGDED</sequence>
<keyword evidence="2" id="KW-1185">Reference proteome</keyword>
<comment type="caution">
    <text evidence="1">The sequence shown here is derived from an EMBL/GenBank/DDBJ whole genome shotgun (WGS) entry which is preliminary data.</text>
</comment>
<evidence type="ECO:0000313" key="2">
    <source>
        <dbReference type="Proteomes" id="UP001596500"/>
    </source>
</evidence>
<dbReference type="Proteomes" id="UP001596500">
    <property type="component" value="Unassembled WGS sequence"/>
</dbReference>
<dbReference type="RefSeq" id="WP_379866589.1">
    <property type="nucleotide sequence ID" value="NZ_JBHTBW010000057.1"/>
</dbReference>
<protein>
    <submittedName>
        <fullName evidence="1">Uncharacterized protein</fullName>
    </submittedName>
</protein>